<evidence type="ECO:0000313" key="2">
    <source>
        <dbReference type="EMBL" id="GJE04640.1"/>
    </source>
</evidence>
<dbReference type="Proteomes" id="UP001055153">
    <property type="component" value="Unassembled WGS sequence"/>
</dbReference>
<evidence type="ECO:0000313" key="3">
    <source>
        <dbReference type="Proteomes" id="UP001055153"/>
    </source>
</evidence>
<dbReference type="Gene3D" id="2.60.120.10">
    <property type="entry name" value="Jelly Rolls"/>
    <property type="match status" value="1"/>
</dbReference>
<keyword evidence="3" id="KW-1185">Reference proteome</keyword>
<feature type="domain" description="TehB/YeaR-like" evidence="1">
    <location>
        <begin position="13"/>
        <end position="87"/>
    </location>
</feature>
<reference evidence="2" key="1">
    <citation type="journal article" date="2021" name="Front. Microbiol.">
        <title>Comprehensive Comparative Genomics and Phenotyping of Methylobacterium Species.</title>
        <authorList>
            <person name="Alessa O."/>
            <person name="Ogura Y."/>
            <person name="Fujitani Y."/>
            <person name="Takami H."/>
            <person name="Hayashi T."/>
            <person name="Sahin N."/>
            <person name="Tani A."/>
        </authorList>
    </citation>
    <scope>NUCLEOTIDE SEQUENCE</scope>
    <source>
        <strain evidence="2">DSM 17168</strain>
    </source>
</reference>
<organism evidence="2 3">
    <name type="scientific">Methylobacterium isbiliense</name>
    <dbReference type="NCBI Taxonomy" id="315478"/>
    <lineage>
        <taxon>Bacteria</taxon>
        <taxon>Pseudomonadati</taxon>
        <taxon>Pseudomonadota</taxon>
        <taxon>Alphaproteobacteria</taxon>
        <taxon>Hyphomicrobiales</taxon>
        <taxon>Methylobacteriaceae</taxon>
        <taxon>Methylobacterium</taxon>
    </lineage>
</organism>
<dbReference type="Pfam" id="PF09313">
    <property type="entry name" value="TehB-like"/>
    <property type="match status" value="1"/>
</dbReference>
<name>A0ABQ4SS05_9HYPH</name>
<evidence type="ECO:0000259" key="1">
    <source>
        <dbReference type="Pfam" id="PF09313"/>
    </source>
</evidence>
<accession>A0ABQ4SS05</accession>
<dbReference type="RefSeq" id="WP_238242083.1">
    <property type="nucleotide sequence ID" value="NZ_BPQQ01000146.1"/>
</dbReference>
<proteinExistence type="predicted"/>
<dbReference type="EMBL" id="BPQQ01000146">
    <property type="protein sequence ID" value="GJE04640.1"/>
    <property type="molecule type" value="Genomic_DNA"/>
</dbReference>
<dbReference type="SUPFAM" id="SSF51197">
    <property type="entry name" value="Clavaminate synthase-like"/>
    <property type="match status" value="1"/>
</dbReference>
<dbReference type="InterPro" id="IPR015392">
    <property type="entry name" value="TehB/YeaR-like_dom"/>
</dbReference>
<comment type="caution">
    <text evidence="2">The sequence shown here is derived from an EMBL/GenBank/DDBJ whole genome shotgun (WGS) entry which is preliminary data.</text>
</comment>
<dbReference type="InterPro" id="IPR014710">
    <property type="entry name" value="RmlC-like_jellyroll"/>
</dbReference>
<sequence>MTDLPADVEAYSRSPEFNQDTLPAALRKQHSTSAGTWALIHVLEGRLTYRIYEPLCETVLEPGKPGVVQPEQLHEAAPASTPMRMYVEFYAARKS</sequence>
<protein>
    <recommendedName>
        <fullName evidence="1">TehB/YeaR-like domain-containing protein</fullName>
    </recommendedName>
</protein>
<gene>
    <name evidence="2" type="ORF">GMJLKIPL_6604</name>
</gene>
<reference evidence="2" key="2">
    <citation type="submission" date="2021-08" db="EMBL/GenBank/DDBJ databases">
        <authorList>
            <person name="Tani A."/>
            <person name="Ola A."/>
            <person name="Ogura Y."/>
            <person name="Katsura K."/>
            <person name="Hayashi T."/>
        </authorList>
    </citation>
    <scope>NUCLEOTIDE SEQUENCE</scope>
    <source>
        <strain evidence="2">DSM 17168</strain>
    </source>
</reference>